<dbReference type="GO" id="GO:0032259">
    <property type="term" value="P:methylation"/>
    <property type="evidence" value="ECO:0007669"/>
    <property type="project" value="UniProtKB-KW"/>
</dbReference>
<sequence length="759" mass="80160">MASSAPFACKEESSLDSISTSPEGGAPPSTLSVSSPLSSRVSSVFLVACSLVGCLLGLGFAHTGTGLSAFPATSEPLVSSLLSASPVLSFASLASTAALSSLGVPWTAASHTAPASLLARFYPASSAPSGSSWTVDRGKGARENEHSNCSLCSQTPYPQSNTWPLADTVEASKTHSPPRVGASSSSASSSSASSASSPSSSSSSPSSSSSWWFLPFFWRFFAWLGGAEFAASSRAFFPLNLSWSFFLAASLLPKRAASLSSPPCVSGSKEPSFSSRELHESSPSCAVADERPPVARETPLGLSSFLDARSLDSEAQNSAPHPPRAVVKRGRSRGETPGRVSAPDEKGDSAAWGNEGRNGGGEEEKEAEPRAGKKSVVCVGGLELAVDEVYLQGAMLLALGWICAFFGAKTLFGCGPLWVQLEGVFLFLVSVHHLTEFFFVFVYHRQDLDSDSFLLNNTVAYTLALVLSVAELRLRVPFLRAVWTAETGPDAKHEALLTLAEEMPVNVLRGVLASSSLLLRRCLSWVGGLDSGGELWKGEDPSGTWRSSPADPLASFSGSLATASRDSFSLASASSPAQETKGAGGVCRRDIVLFTSARGTGNGVGGLLCSLLCLLGLVLAVAGLLLRLCAFAAAGRNFTHQIARTRLPSHALVTRGVYGVYRHPAYTGWFYWAVGCQLALGNVICMLLFATLSFAFFFERIVYEEKLLEAMFPGAYCAYQEAVPRLGYAHGSCGESAEAKNRKGGEERDWWRTCAGRSR</sequence>
<keyword evidence="8 10" id="KW-1133">Transmembrane helix</keyword>
<evidence type="ECO:0000256" key="2">
    <source>
        <dbReference type="ARBA" id="ARBA00009140"/>
    </source>
</evidence>
<feature type="region of interest" description="Disordered" evidence="11">
    <location>
        <begin position="313"/>
        <end position="370"/>
    </location>
</feature>
<dbReference type="PANTHER" id="PTHR12714">
    <property type="entry name" value="PROTEIN-S ISOPRENYLCYSTEINE O-METHYLTRANSFERASE"/>
    <property type="match status" value="1"/>
</dbReference>
<dbReference type="GO" id="GO:0005789">
    <property type="term" value="C:endoplasmic reticulum membrane"/>
    <property type="evidence" value="ECO:0007669"/>
    <property type="project" value="UniProtKB-SubCell"/>
</dbReference>
<dbReference type="PROSITE" id="PS51564">
    <property type="entry name" value="SAM_ICMT"/>
    <property type="match status" value="1"/>
</dbReference>
<dbReference type="PANTHER" id="PTHR12714:SF9">
    <property type="entry name" value="PROTEIN-S-ISOPRENYLCYSTEINE O-METHYLTRANSFERASE"/>
    <property type="match status" value="1"/>
</dbReference>
<feature type="transmembrane region" description="Helical" evidence="10">
    <location>
        <begin position="396"/>
        <end position="418"/>
    </location>
</feature>
<evidence type="ECO:0000313" key="12">
    <source>
        <dbReference type="EMBL" id="CEL68725.1"/>
    </source>
</evidence>
<feature type="compositionally biased region" description="Polar residues" evidence="11">
    <location>
        <begin position="260"/>
        <end position="275"/>
    </location>
</feature>
<evidence type="ECO:0000256" key="4">
    <source>
        <dbReference type="ARBA" id="ARBA00022603"/>
    </source>
</evidence>
<evidence type="ECO:0000256" key="8">
    <source>
        <dbReference type="ARBA" id="ARBA00022989"/>
    </source>
</evidence>
<dbReference type="GO" id="GO:0004671">
    <property type="term" value="F:protein C-terminal S-isoprenylcysteine carboxyl O-methyltransferase activity"/>
    <property type="evidence" value="ECO:0007669"/>
    <property type="project" value="UniProtKB-EC"/>
</dbReference>
<keyword evidence="6 10" id="KW-0949">S-adenosyl-L-methionine</keyword>
<feature type="transmembrane region" description="Helical" evidence="10">
    <location>
        <begin position="424"/>
        <end position="443"/>
    </location>
</feature>
<feature type="region of interest" description="Disordered" evidence="11">
    <location>
        <begin position="260"/>
        <end position="293"/>
    </location>
</feature>
<keyword evidence="4 10" id="KW-0489">Methyltransferase</keyword>
<evidence type="ECO:0000256" key="6">
    <source>
        <dbReference type="ARBA" id="ARBA00022691"/>
    </source>
</evidence>
<feature type="region of interest" description="Disordered" evidence="11">
    <location>
        <begin position="171"/>
        <end position="209"/>
    </location>
</feature>
<evidence type="ECO:0000256" key="5">
    <source>
        <dbReference type="ARBA" id="ARBA00022679"/>
    </source>
</evidence>
<keyword evidence="10" id="KW-0256">Endoplasmic reticulum</keyword>
<feature type="region of interest" description="Disordered" evidence="11">
    <location>
        <begin position="124"/>
        <end position="153"/>
    </location>
</feature>
<organism evidence="12">
    <name type="scientific">Neospora caninum (strain Liverpool)</name>
    <dbReference type="NCBI Taxonomy" id="572307"/>
    <lineage>
        <taxon>Eukaryota</taxon>
        <taxon>Sar</taxon>
        <taxon>Alveolata</taxon>
        <taxon>Apicomplexa</taxon>
        <taxon>Conoidasida</taxon>
        <taxon>Coccidia</taxon>
        <taxon>Eucoccidiorida</taxon>
        <taxon>Eimeriorina</taxon>
        <taxon>Sarcocystidae</taxon>
        <taxon>Neospora</taxon>
    </lineage>
</organism>
<dbReference type="EC" id="2.1.1.100" evidence="3 10"/>
<evidence type="ECO:0000256" key="3">
    <source>
        <dbReference type="ARBA" id="ARBA00012151"/>
    </source>
</evidence>
<feature type="compositionally biased region" description="Basic and acidic residues" evidence="11">
    <location>
        <begin position="136"/>
        <end position="146"/>
    </location>
</feature>
<feature type="region of interest" description="Disordered" evidence="11">
    <location>
        <begin position="1"/>
        <end position="32"/>
    </location>
</feature>
<comment type="similarity">
    <text evidence="2 10">Belongs to the class VI-like SAM-binding methyltransferase superfamily. Isoprenylcysteine carboxyl methyltransferase family.</text>
</comment>
<comment type="subcellular location">
    <subcellularLocation>
        <location evidence="10">Endoplasmic reticulum membrane</location>
        <topology evidence="10">Multi-pass membrane protein</topology>
    </subcellularLocation>
    <subcellularLocation>
        <location evidence="1">Membrane</location>
        <topology evidence="1">Multi-pass membrane protein</topology>
    </subcellularLocation>
</comment>
<feature type="transmembrane region" description="Helical" evidence="10">
    <location>
        <begin position="604"/>
        <end position="626"/>
    </location>
</feature>
<dbReference type="Pfam" id="PF04140">
    <property type="entry name" value="ICMT"/>
    <property type="match status" value="1"/>
</dbReference>
<evidence type="ECO:0000256" key="1">
    <source>
        <dbReference type="ARBA" id="ARBA00004141"/>
    </source>
</evidence>
<feature type="transmembrane region" description="Helical" evidence="10">
    <location>
        <begin position="669"/>
        <end position="698"/>
    </location>
</feature>
<keyword evidence="7 10" id="KW-0812">Transmembrane</keyword>
<gene>
    <name evidence="12" type="ORF">BN1204_044665_1</name>
</gene>
<reference evidence="12" key="1">
    <citation type="journal article" date="2015" name="PLoS ONE">
        <title>Comprehensive Evaluation of Toxoplasma gondii VEG and Neospora caninum LIV Genomes with Tachyzoite Stage Transcriptome and Proteome Defines Novel Transcript Features.</title>
        <authorList>
            <person name="Ramaprasad A."/>
            <person name="Mourier T."/>
            <person name="Naeem R."/>
            <person name="Malas T.B."/>
            <person name="Moussa E."/>
            <person name="Panigrahi A."/>
            <person name="Vermont S.J."/>
            <person name="Otto T.D."/>
            <person name="Wastling J."/>
            <person name="Pain A."/>
        </authorList>
    </citation>
    <scope>NUCLEOTIDE SEQUENCE</scope>
    <source>
        <strain evidence="12">Liverpool</strain>
    </source>
</reference>
<evidence type="ECO:0000256" key="10">
    <source>
        <dbReference type="RuleBase" id="RU362022"/>
    </source>
</evidence>
<accession>A0A0F7UJH2</accession>
<feature type="compositionally biased region" description="Basic and acidic residues" evidence="11">
    <location>
        <begin position="332"/>
        <end position="348"/>
    </location>
</feature>
<dbReference type="AlphaFoldDB" id="A0A0F7UJH2"/>
<proteinExistence type="inferred from homology"/>
<name>A0A0F7UJH2_NEOCL</name>
<dbReference type="EMBL" id="LN714484">
    <property type="protein sequence ID" value="CEL68725.1"/>
    <property type="molecule type" value="Genomic_DNA"/>
</dbReference>
<keyword evidence="5 12" id="KW-0808">Transferase</keyword>
<dbReference type="InterPro" id="IPR025770">
    <property type="entry name" value="PPMT_MeTrfase"/>
</dbReference>
<protein>
    <recommendedName>
        <fullName evidence="3 10">Protein-S-isoprenylcysteine O-methyltransferase</fullName>
        <ecNumber evidence="3 10">2.1.1.100</ecNumber>
    </recommendedName>
</protein>
<evidence type="ECO:0000256" key="11">
    <source>
        <dbReference type="SAM" id="MobiDB-lite"/>
    </source>
</evidence>
<feature type="compositionally biased region" description="Low complexity" evidence="11">
    <location>
        <begin position="182"/>
        <end position="209"/>
    </location>
</feature>
<dbReference type="InterPro" id="IPR007269">
    <property type="entry name" value="ICMT_MeTrfase"/>
</dbReference>
<keyword evidence="9 10" id="KW-0472">Membrane</keyword>
<dbReference type="Gene3D" id="1.20.120.1630">
    <property type="match status" value="1"/>
</dbReference>
<comment type="catalytic activity">
    <reaction evidence="10">
        <text>[protein]-C-terminal S-[(2E,6E)-farnesyl]-L-cysteine + S-adenosyl-L-methionine = [protein]-C-terminal S-[(2E,6E)-farnesyl]-L-cysteine methyl ester + S-adenosyl-L-homocysteine</text>
        <dbReference type="Rhea" id="RHEA:21672"/>
        <dbReference type="Rhea" id="RHEA-COMP:12125"/>
        <dbReference type="Rhea" id="RHEA-COMP:12126"/>
        <dbReference type="ChEBI" id="CHEBI:57856"/>
        <dbReference type="ChEBI" id="CHEBI:59789"/>
        <dbReference type="ChEBI" id="CHEBI:90510"/>
        <dbReference type="ChEBI" id="CHEBI:90511"/>
        <dbReference type="EC" id="2.1.1.100"/>
    </reaction>
</comment>
<evidence type="ECO:0000256" key="7">
    <source>
        <dbReference type="ARBA" id="ARBA00022692"/>
    </source>
</evidence>
<evidence type="ECO:0000256" key="9">
    <source>
        <dbReference type="ARBA" id="ARBA00023136"/>
    </source>
</evidence>